<evidence type="ECO:0000259" key="6">
    <source>
        <dbReference type="PROSITE" id="PS50837"/>
    </source>
</evidence>
<organism evidence="7 8">
    <name type="scientific">Oryzias javanicus</name>
    <name type="common">Javanese ricefish</name>
    <name type="synonym">Aplocheilus javanicus</name>
    <dbReference type="NCBI Taxonomy" id="123683"/>
    <lineage>
        <taxon>Eukaryota</taxon>
        <taxon>Metazoa</taxon>
        <taxon>Chordata</taxon>
        <taxon>Craniata</taxon>
        <taxon>Vertebrata</taxon>
        <taxon>Euteleostomi</taxon>
        <taxon>Actinopterygii</taxon>
        <taxon>Neopterygii</taxon>
        <taxon>Teleostei</taxon>
        <taxon>Neoteleostei</taxon>
        <taxon>Acanthomorphata</taxon>
        <taxon>Ovalentaria</taxon>
        <taxon>Atherinomorphae</taxon>
        <taxon>Beloniformes</taxon>
        <taxon>Adrianichthyidae</taxon>
        <taxon>Oryziinae</taxon>
        <taxon>Oryzias</taxon>
    </lineage>
</organism>
<dbReference type="Pfam" id="PF17776">
    <property type="entry name" value="NLRC4_HD2"/>
    <property type="match status" value="1"/>
</dbReference>
<accession>A0A437DB48</accession>
<dbReference type="InterPro" id="IPR027417">
    <property type="entry name" value="P-loop_NTPase"/>
</dbReference>
<dbReference type="SUPFAM" id="SSF52540">
    <property type="entry name" value="P-loop containing nucleoside triphosphate hydrolases"/>
    <property type="match status" value="1"/>
</dbReference>
<dbReference type="SUPFAM" id="SSF52047">
    <property type="entry name" value="RNI-like"/>
    <property type="match status" value="3"/>
</dbReference>
<evidence type="ECO:0000256" key="2">
    <source>
        <dbReference type="ARBA" id="ARBA00022737"/>
    </source>
</evidence>
<feature type="region of interest" description="Disordered" evidence="5">
    <location>
        <begin position="439"/>
        <end position="497"/>
    </location>
</feature>
<dbReference type="PANTHER" id="PTHR47189">
    <property type="entry name" value="MHC CLASS II TRANSACTIVATOR"/>
    <property type="match status" value="1"/>
</dbReference>
<feature type="compositionally biased region" description="Basic and acidic residues" evidence="5">
    <location>
        <begin position="456"/>
        <end position="475"/>
    </location>
</feature>
<dbReference type="PANTHER" id="PTHR47189:SF1">
    <property type="entry name" value="MHC CLASS II TRANSACTIVATOR"/>
    <property type="match status" value="1"/>
</dbReference>
<dbReference type="InterPro" id="IPR007111">
    <property type="entry name" value="NACHT_NTPase"/>
</dbReference>
<dbReference type="InterPro" id="IPR032675">
    <property type="entry name" value="LRR_dom_sf"/>
</dbReference>
<protein>
    <recommendedName>
        <fullName evidence="6">NACHT domain-containing protein</fullName>
    </recommendedName>
</protein>
<keyword evidence="1" id="KW-0433">Leucine-rich repeat</keyword>
<evidence type="ECO:0000256" key="5">
    <source>
        <dbReference type="SAM" id="MobiDB-lite"/>
    </source>
</evidence>
<dbReference type="Gene3D" id="1.10.533.20">
    <property type="match status" value="1"/>
</dbReference>
<dbReference type="Gene3D" id="3.40.50.300">
    <property type="entry name" value="P-loop containing nucleotide triphosphate hydrolases"/>
    <property type="match status" value="1"/>
</dbReference>
<dbReference type="GO" id="GO:0045944">
    <property type="term" value="P:positive regulation of transcription by RNA polymerase II"/>
    <property type="evidence" value="ECO:0007669"/>
    <property type="project" value="TreeGrafter"/>
</dbReference>
<dbReference type="InterPro" id="IPR001611">
    <property type="entry name" value="Leu-rich_rpt"/>
</dbReference>
<dbReference type="Pfam" id="PF05729">
    <property type="entry name" value="NACHT"/>
    <property type="match status" value="1"/>
</dbReference>
<dbReference type="OrthoDB" id="120976at2759"/>
<evidence type="ECO:0000256" key="1">
    <source>
        <dbReference type="ARBA" id="ARBA00022614"/>
    </source>
</evidence>
<dbReference type="GO" id="GO:0005524">
    <property type="term" value="F:ATP binding"/>
    <property type="evidence" value="ECO:0007669"/>
    <property type="project" value="UniProtKB-KW"/>
</dbReference>
<keyword evidence="3" id="KW-0547">Nucleotide-binding</keyword>
<dbReference type="EMBL" id="CM012442">
    <property type="protein sequence ID" value="RVE72081.1"/>
    <property type="molecule type" value="Genomic_DNA"/>
</dbReference>
<name>A0A437DB48_ORYJA</name>
<evidence type="ECO:0000313" key="7">
    <source>
        <dbReference type="EMBL" id="RVE72081.1"/>
    </source>
</evidence>
<evidence type="ECO:0000313" key="8">
    <source>
        <dbReference type="Proteomes" id="UP000283210"/>
    </source>
</evidence>
<dbReference type="InterPro" id="IPR041267">
    <property type="entry name" value="NLRP_HD2"/>
</dbReference>
<dbReference type="GO" id="GO:0045348">
    <property type="term" value="P:positive regulation of MHC class II biosynthetic process"/>
    <property type="evidence" value="ECO:0007669"/>
    <property type="project" value="TreeGrafter"/>
</dbReference>
<sequence>MDNDPQLEDKDVNSVLAQESSKLCHILSNQSQSIIRSLYQRMVDEDEYRGKQATSTSSAGSSADLVKALLDYYRSANAAKCRNFLQSVCMLCEDIPMHLEARLMSVAYSGCDGAQSSEDQPIKRPRIDYWEEYVVEVRNLLLSRWRRLTDRLVKAVELDKVWVNFRNVNRVRDRPDQTPASADRGFNTAEPDGDYGFSDSKVTLETFLQGCKGKVTFLVGQAGSGKTLLMSCLGQQWANGLGPFPASCLLVLLEFRQLNQLSRSLSLSELLFQHYLPSNRGNDAEKAIVDYLLSNPEQSCWVLDGYDEFHWKIKKHRMPCEVLNLEEPQPVADLISSLLNWQLLPGSTVLVTCRARDVVDFDSLSDKVGELLEWNQNEIKEYVHRFFGVEDRTSGVEAAKLLLSNRHLLAMSSVPALCNICCICLKHLLLKDRDANCRSTEDEQRSKATKNTLPTKEMDMHVFERDKGKDRRESETQNTQHSGEREEKRTKTANGRENFSAASAQVLSTLTQVYLTAVAAFLSRHPDQGGGDNRPKAARSSLSNAIDTLSTVVQYPSELCELSQVAWKGLEERKILFMKEDVPETILKLSVKTSLFSQVELRCQDGALVNAYSFIHLTVQEFLAALRIMTSHEVSDAQLKKRFSLKTRWTTKSNQKTPFTDSLYLYVCGLASPNCTEVLVRVARASGMKGVQSWVQKRQALVLNLLKPLCHSNTLTGPKLLQLCRCIQESQNHNLAQEAVSSRPTFELRNFRLLPNDIDALAFVVNSAADDAVCLDFGACSMEPECLDALSRCQCIHYLSFHSRKYNDKFAEKLSCILPGFPNLKKLEFSGASLTAAGAKSLASALQKCCTINEINLSDNNLQDDGIGHVVELFTKLPNLIYVMLGRNNSSLQALNIIVEKMGSSVNIQQFHADGTKEVTVTFSKKSDGSSNKTKSDPTISLLNQDWNKRGMQNLVKSLVNCPVLSVLDLSGGCWNDETLKTFTHFVPKIKISKKIVLNDSCSSVESLVMLVALLSDCPLVMELSIRLQNPVQVSVMFAEGTENHSNEMVKTLCLSCCKLVPAHLERVWQSLRTTSGLTHLNLSSNCLSDQGLKKLLDFLPHLDKIQEINASNNDLSMEGAVMLAEALCCHNNLTQIQISHEGKEQVILWFNPEKSEIKQQTKKFSIFNSNISPSIMSEVCKVLINCLFHLELEFSFCSFADKALDNLVRMLPKMLSLQRLGVDSSITSTNDAFLLVSCLKDNDRVTSVDLSPQSESFIKFGCMKTEHVSFRLTHFFFSQEHIQVLLQILQQGVRLSFLDLSGNQLGDAGVKNLMDFLPNLQISCFVNVSNNRLSQQGLLDVASTLHSSSNVSTVEVSLSEDERCLIWFEEEGHEKSLSVRDCILQQGHLIKLAEIVSNCPSLSKIEFKNNFLQSEWIEGFVNMLKSSQTGCSVSFEESWIKAEKAVDLLRRCMELKTNIQTIRIHYETLHLSLKETFAPTSASLVDRTATVDQNPFMNSATQCSLTELDFSLDRLDIEEHQYLCSLLPLLPNLTCFSVAVKGGSMSIIEELSQVISQSASIQSLNLSGHVINDPAAHSMTAFLPRLRSINLSHCVWSPAGELQVIKALQQNITLQNLCLDCVQLSEVGWTALAQVLNHNNSMRSLRLNEIVKAGGQTEADRMLDLLAVMEGNTHLEEIGLDAWRISEGGIQQLTNILPEWKELKIISLSKNLIGDTSGEKLLDALKSCVLLKELHLSSNGLGDLTAARMSLVLPSLTHLTVLDISENHLERDGAAALSTAIRSLKKLTRINLTSVGTSELSLVAASLADCPLIQDVGLGWNSCGDDVALELSGLMPVCHKLTRIDLECNLIGVSGVEALVKASWMCPSLQVIRLWKNKVPLNEQQRLILKDRRVTFSST</sequence>
<dbReference type="Gene3D" id="3.80.10.10">
    <property type="entry name" value="Ribonuclease Inhibitor"/>
    <property type="match status" value="5"/>
</dbReference>
<dbReference type="Proteomes" id="UP000283210">
    <property type="component" value="Chromosome 6"/>
</dbReference>
<dbReference type="GO" id="GO:0045345">
    <property type="term" value="P:positive regulation of MHC class I biosynthetic process"/>
    <property type="evidence" value="ECO:0007669"/>
    <property type="project" value="TreeGrafter"/>
</dbReference>
<proteinExistence type="predicted"/>
<evidence type="ECO:0000256" key="3">
    <source>
        <dbReference type="ARBA" id="ARBA00022741"/>
    </source>
</evidence>
<keyword evidence="8" id="KW-1185">Reference proteome</keyword>
<reference evidence="7 8" key="2">
    <citation type="submission" date="2019-01" db="EMBL/GenBank/DDBJ databases">
        <title>A chromosome length genome reference of the Java medaka (oryzias javanicus).</title>
        <authorList>
            <person name="Herpin A."/>
            <person name="Takehana Y."/>
            <person name="Naruse K."/>
            <person name="Ansai S."/>
            <person name="Kawaguchi M."/>
        </authorList>
    </citation>
    <scope>NUCLEOTIDE SEQUENCE [LARGE SCALE GENOMIC DNA]</scope>
    <source>
        <strain evidence="7">RS831</strain>
        <tissue evidence="7">Whole body</tissue>
    </source>
</reference>
<dbReference type="SMART" id="SM00368">
    <property type="entry name" value="LRR_RI"/>
    <property type="match status" value="12"/>
</dbReference>
<evidence type="ECO:0000256" key="4">
    <source>
        <dbReference type="ARBA" id="ARBA00022840"/>
    </source>
</evidence>
<gene>
    <name evidence="7" type="ORF">OJAV_G00058330</name>
</gene>
<dbReference type="PROSITE" id="PS50837">
    <property type="entry name" value="NACHT"/>
    <property type="match status" value="1"/>
</dbReference>
<keyword evidence="4" id="KW-0067">ATP-binding</keyword>
<reference evidence="7 8" key="1">
    <citation type="submission" date="2018-11" db="EMBL/GenBank/DDBJ databases">
        <authorList>
            <person name="Lopez-Roques C."/>
            <person name="Donnadieu C."/>
            <person name="Bouchez O."/>
            <person name="Klopp C."/>
            <person name="Cabau C."/>
            <person name="Zahm M."/>
        </authorList>
    </citation>
    <scope>NUCLEOTIDE SEQUENCE [LARGE SCALE GENOMIC DNA]</scope>
    <source>
        <strain evidence="7">RS831</strain>
        <tissue evidence="7">Whole body</tissue>
    </source>
</reference>
<keyword evidence="2" id="KW-0677">Repeat</keyword>
<feature type="domain" description="NACHT" evidence="6">
    <location>
        <begin position="214"/>
        <end position="354"/>
    </location>
</feature>
<dbReference type="Pfam" id="PF13516">
    <property type="entry name" value="LRR_6"/>
    <property type="match status" value="5"/>
</dbReference>